<evidence type="ECO:0000313" key="4">
    <source>
        <dbReference type="Proteomes" id="UP000324897"/>
    </source>
</evidence>
<feature type="region of interest" description="Disordered" evidence="1">
    <location>
        <begin position="1"/>
        <end position="47"/>
    </location>
</feature>
<name>A0A5J9WWC8_9POAL</name>
<keyword evidence="4" id="KW-1185">Reference proteome</keyword>
<gene>
    <name evidence="3" type="ORF">EJB05_02753</name>
</gene>
<feature type="domain" description="Factor of DNA methylation 1-5/IDN2" evidence="2">
    <location>
        <begin position="166"/>
        <end position="290"/>
    </location>
</feature>
<dbReference type="EMBL" id="RWGY01000002">
    <property type="protein sequence ID" value="TVU51334.1"/>
    <property type="molecule type" value="Genomic_DNA"/>
</dbReference>
<dbReference type="Gramene" id="TVU51334">
    <property type="protein sequence ID" value="TVU51334"/>
    <property type="gene ID" value="EJB05_02753"/>
</dbReference>
<accession>A0A5J9WWC8</accession>
<sequence>SSFLRPHVSEHPDHLNATKERSGHRLALPSCSKTSLSPSQTKRPSHLSTTALVLSIGSSLKRKSESGGKREEKTTNVLYLGTVQRGVQQPHSVAYDCKLQMEKEATADEVSEVNERTDGLVEMLDSFQSCFLSKEPEANDELSEIKNLLIEEFIDVTRNESNIGVKQMGQLDEEVFLSACKWKGATSDAEREASLLCSKWQNEIGKPDWNPFRITVIDGKAKEDIVDDEKLVALKEEWGVDAYNAVVRALHEMNKYNPSTRHPVPELWNFKEDRKASVSEVVGHVMKDMTSI</sequence>
<dbReference type="PANTHER" id="PTHR21596:SF63">
    <property type="entry name" value="FACTOR OF DNA METHYLATION 1"/>
    <property type="match status" value="1"/>
</dbReference>
<feature type="compositionally biased region" description="Polar residues" evidence="1">
    <location>
        <begin position="31"/>
        <end position="47"/>
    </location>
</feature>
<dbReference type="InterPro" id="IPR045177">
    <property type="entry name" value="FDM1-5/IDN2"/>
</dbReference>
<evidence type="ECO:0000256" key="1">
    <source>
        <dbReference type="SAM" id="MobiDB-lite"/>
    </source>
</evidence>
<dbReference type="PANTHER" id="PTHR21596">
    <property type="entry name" value="RIBONUCLEASE P SUBUNIT P38"/>
    <property type="match status" value="1"/>
</dbReference>
<dbReference type="InterPro" id="IPR005379">
    <property type="entry name" value="FDM1-5/IDN2_XH"/>
</dbReference>
<evidence type="ECO:0000313" key="3">
    <source>
        <dbReference type="EMBL" id="TVU51334.1"/>
    </source>
</evidence>
<evidence type="ECO:0000259" key="2">
    <source>
        <dbReference type="Pfam" id="PF03469"/>
    </source>
</evidence>
<dbReference type="AlphaFoldDB" id="A0A5J9WWC8"/>
<dbReference type="Proteomes" id="UP000324897">
    <property type="component" value="Chromosome 6"/>
</dbReference>
<organism evidence="3 4">
    <name type="scientific">Eragrostis curvula</name>
    <name type="common">weeping love grass</name>
    <dbReference type="NCBI Taxonomy" id="38414"/>
    <lineage>
        <taxon>Eukaryota</taxon>
        <taxon>Viridiplantae</taxon>
        <taxon>Streptophyta</taxon>
        <taxon>Embryophyta</taxon>
        <taxon>Tracheophyta</taxon>
        <taxon>Spermatophyta</taxon>
        <taxon>Magnoliopsida</taxon>
        <taxon>Liliopsida</taxon>
        <taxon>Poales</taxon>
        <taxon>Poaceae</taxon>
        <taxon>PACMAD clade</taxon>
        <taxon>Chloridoideae</taxon>
        <taxon>Eragrostideae</taxon>
        <taxon>Eragrostidinae</taxon>
        <taxon>Eragrostis</taxon>
    </lineage>
</organism>
<reference evidence="3 4" key="1">
    <citation type="journal article" date="2019" name="Sci. Rep.">
        <title>A high-quality genome of Eragrostis curvula grass provides insights into Poaceae evolution and supports new strategies to enhance forage quality.</title>
        <authorList>
            <person name="Carballo J."/>
            <person name="Santos B.A.C.M."/>
            <person name="Zappacosta D."/>
            <person name="Garbus I."/>
            <person name="Selva J.P."/>
            <person name="Gallo C.A."/>
            <person name="Diaz A."/>
            <person name="Albertini E."/>
            <person name="Caccamo M."/>
            <person name="Echenique V."/>
        </authorList>
    </citation>
    <scope>NUCLEOTIDE SEQUENCE [LARGE SCALE GENOMIC DNA]</scope>
    <source>
        <strain evidence="4">cv. Victoria</strain>
        <tissue evidence="3">Leaf</tissue>
    </source>
</reference>
<feature type="non-terminal residue" evidence="3">
    <location>
        <position position="1"/>
    </location>
</feature>
<comment type="caution">
    <text evidence="3">The sequence shown here is derived from an EMBL/GenBank/DDBJ whole genome shotgun (WGS) entry which is preliminary data.</text>
</comment>
<feature type="compositionally biased region" description="Basic and acidic residues" evidence="1">
    <location>
        <begin position="7"/>
        <end position="23"/>
    </location>
</feature>
<protein>
    <recommendedName>
        <fullName evidence="2">Factor of DNA methylation 1-5/IDN2 domain-containing protein</fullName>
    </recommendedName>
</protein>
<dbReference type="GO" id="GO:0080188">
    <property type="term" value="P:gene silencing by siRNA-directed DNA methylation"/>
    <property type="evidence" value="ECO:0007669"/>
    <property type="project" value="InterPro"/>
</dbReference>
<dbReference type="Pfam" id="PF03469">
    <property type="entry name" value="XH"/>
    <property type="match status" value="1"/>
</dbReference>
<proteinExistence type="predicted"/>
<dbReference type="OrthoDB" id="1892195at2759"/>